<accession>A0AAN8XF40</accession>
<feature type="non-terminal residue" evidence="1">
    <location>
        <position position="1"/>
    </location>
</feature>
<organism evidence="1 2">
    <name type="scientific">Halocaridina rubra</name>
    <name type="common">Hawaiian red shrimp</name>
    <dbReference type="NCBI Taxonomy" id="373956"/>
    <lineage>
        <taxon>Eukaryota</taxon>
        <taxon>Metazoa</taxon>
        <taxon>Ecdysozoa</taxon>
        <taxon>Arthropoda</taxon>
        <taxon>Crustacea</taxon>
        <taxon>Multicrustacea</taxon>
        <taxon>Malacostraca</taxon>
        <taxon>Eumalacostraca</taxon>
        <taxon>Eucarida</taxon>
        <taxon>Decapoda</taxon>
        <taxon>Pleocyemata</taxon>
        <taxon>Caridea</taxon>
        <taxon>Atyoidea</taxon>
        <taxon>Atyidae</taxon>
        <taxon>Halocaridina</taxon>
    </lineage>
</organism>
<feature type="non-terminal residue" evidence="1">
    <location>
        <position position="67"/>
    </location>
</feature>
<proteinExistence type="predicted"/>
<sequence length="67" mass="7292">GRQVNPYRCQSQALINREGCVRKGILCKTSAKQICGEMIKVSCRIGQGPDCHRPPPALASRVLVEIG</sequence>
<dbReference type="AlphaFoldDB" id="A0AAN8XF40"/>
<keyword evidence="2" id="KW-1185">Reference proteome</keyword>
<dbReference type="Proteomes" id="UP001381693">
    <property type="component" value="Unassembled WGS sequence"/>
</dbReference>
<protein>
    <submittedName>
        <fullName evidence="1">Uncharacterized protein</fullName>
    </submittedName>
</protein>
<comment type="caution">
    <text evidence="1">The sequence shown here is derived from an EMBL/GenBank/DDBJ whole genome shotgun (WGS) entry which is preliminary data.</text>
</comment>
<evidence type="ECO:0000313" key="2">
    <source>
        <dbReference type="Proteomes" id="UP001381693"/>
    </source>
</evidence>
<gene>
    <name evidence="1" type="ORF">SK128_022494</name>
</gene>
<name>A0AAN8XF40_HALRR</name>
<dbReference type="EMBL" id="JAXCGZ010008104">
    <property type="protein sequence ID" value="KAK7077960.1"/>
    <property type="molecule type" value="Genomic_DNA"/>
</dbReference>
<evidence type="ECO:0000313" key="1">
    <source>
        <dbReference type="EMBL" id="KAK7077960.1"/>
    </source>
</evidence>
<reference evidence="1 2" key="1">
    <citation type="submission" date="2023-11" db="EMBL/GenBank/DDBJ databases">
        <title>Halocaridina rubra genome assembly.</title>
        <authorList>
            <person name="Smith C."/>
        </authorList>
    </citation>
    <scope>NUCLEOTIDE SEQUENCE [LARGE SCALE GENOMIC DNA]</scope>
    <source>
        <strain evidence="1">EP-1</strain>
        <tissue evidence="1">Whole</tissue>
    </source>
</reference>